<keyword evidence="1" id="KW-0472">Membrane</keyword>
<keyword evidence="1" id="KW-0812">Transmembrane</keyword>
<dbReference type="Proteomes" id="UP000219788">
    <property type="component" value="Unassembled WGS sequence"/>
</dbReference>
<sequence length="198" mass="22284">MHDYAVFGHNRTTIGRWLGVASIILAGAVSSFLAWFHQLTGLHALTGGAVTTGTIYFILHWVFNKFAWKLPFFKIPDLNGIWKVSGTTLDENSNAKYEWNAEIDIDQNWEKMVICLKTKQSSSDSYTATLSKCNGSRGGWLLSYSYSNNPNVDQYHALNSHKGYCEILINKELTNGVAAYFNSNGRRTFGKMELKRGL</sequence>
<feature type="domain" description="CD-NTase-associated protein 15" evidence="2">
    <location>
        <begin position="73"/>
        <end position="196"/>
    </location>
</feature>
<gene>
    <name evidence="4" type="ORF">CRM76_19635</name>
</gene>
<feature type="domain" description="Cap1-like TM helices" evidence="3">
    <location>
        <begin position="13"/>
        <end position="69"/>
    </location>
</feature>
<dbReference type="Pfam" id="PF18153">
    <property type="entry name" value="Cap15_CD_rec"/>
    <property type="match status" value="1"/>
</dbReference>
<evidence type="ECO:0000256" key="1">
    <source>
        <dbReference type="SAM" id="Phobius"/>
    </source>
</evidence>
<dbReference type="EMBL" id="PDDV01000015">
    <property type="protein sequence ID" value="PEH70852.1"/>
    <property type="molecule type" value="Genomic_DNA"/>
</dbReference>
<comment type="caution">
    <text evidence="4">The sequence shown here is derived from an EMBL/GenBank/DDBJ whole genome shotgun (WGS) entry which is preliminary data.</text>
</comment>
<evidence type="ECO:0000259" key="2">
    <source>
        <dbReference type="Pfam" id="PF18153"/>
    </source>
</evidence>
<dbReference type="AlphaFoldDB" id="A0A2A7TXG8"/>
<protein>
    <submittedName>
        <fullName evidence="4">Pancortin-3</fullName>
    </submittedName>
</protein>
<dbReference type="Pfam" id="PF23471">
    <property type="entry name" value="Cap15_TM"/>
    <property type="match status" value="1"/>
</dbReference>
<proteinExistence type="predicted"/>
<name>A0A2A7TXG8_EDWTA</name>
<keyword evidence="1" id="KW-1133">Transmembrane helix</keyword>
<dbReference type="RefSeq" id="WP_098143552.1">
    <property type="nucleotide sequence ID" value="NZ_PDDV01000015.1"/>
</dbReference>
<feature type="transmembrane region" description="Helical" evidence="1">
    <location>
        <begin position="42"/>
        <end position="63"/>
    </location>
</feature>
<dbReference type="InterPro" id="IPR056338">
    <property type="entry name" value="Cap15-like_TM"/>
</dbReference>
<reference evidence="5" key="1">
    <citation type="submission" date="2017-09" db="EMBL/GenBank/DDBJ databases">
        <title>FDA dAtabase for Regulatory Grade micrObial Sequences (FDA-ARGOS): Supporting development and validation of Infectious Disease Dx tests.</title>
        <authorList>
            <person name="Goldberg B."/>
            <person name="Campos J."/>
            <person name="Tallon L."/>
            <person name="Sadzewicz L."/>
            <person name="Ott S."/>
            <person name="Zhao X."/>
            <person name="Nagaraj S."/>
            <person name="Vavikolanu K."/>
            <person name="Aluvathingal J."/>
            <person name="Nadendla S."/>
            <person name="Geyer C."/>
            <person name="Sichtig H."/>
        </authorList>
    </citation>
    <scope>NUCLEOTIDE SEQUENCE [LARGE SCALE GENOMIC DNA]</scope>
    <source>
        <strain evidence="5">FDAARGOS_370</strain>
    </source>
</reference>
<evidence type="ECO:0000313" key="5">
    <source>
        <dbReference type="Proteomes" id="UP000219788"/>
    </source>
</evidence>
<accession>A0A2A7TXG8</accession>
<organism evidence="4 5">
    <name type="scientific">Edwardsiella tarda</name>
    <dbReference type="NCBI Taxonomy" id="636"/>
    <lineage>
        <taxon>Bacteria</taxon>
        <taxon>Pseudomonadati</taxon>
        <taxon>Pseudomonadota</taxon>
        <taxon>Gammaproteobacteria</taxon>
        <taxon>Enterobacterales</taxon>
        <taxon>Hafniaceae</taxon>
        <taxon>Edwardsiella</taxon>
    </lineage>
</organism>
<evidence type="ECO:0000313" key="4">
    <source>
        <dbReference type="EMBL" id="PEH70852.1"/>
    </source>
</evidence>
<dbReference type="InterPro" id="IPR041208">
    <property type="entry name" value="Cap15"/>
</dbReference>
<dbReference type="OrthoDB" id="7505004at2"/>
<feature type="transmembrane region" description="Helical" evidence="1">
    <location>
        <begin position="17"/>
        <end position="36"/>
    </location>
</feature>
<evidence type="ECO:0000259" key="3">
    <source>
        <dbReference type="Pfam" id="PF23471"/>
    </source>
</evidence>